<feature type="transmembrane region" description="Helical" evidence="1">
    <location>
        <begin position="54"/>
        <end position="74"/>
    </location>
</feature>
<protein>
    <submittedName>
        <fullName evidence="2">DUF5366 family protein</fullName>
    </submittedName>
</protein>
<evidence type="ECO:0000256" key="1">
    <source>
        <dbReference type="SAM" id="Phobius"/>
    </source>
</evidence>
<keyword evidence="3" id="KW-1185">Reference proteome</keyword>
<feature type="transmembrane region" description="Helical" evidence="1">
    <location>
        <begin position="6"/>
        <end position="27"/>
    </location>
</feature>
<organism evidence="2 3">
    <name type="scientific">Kurthia gibsonii</name>
    <dbReference type="NCBI Taxonomy" id="33946"/>
    <lineage>
        <taxon>Bacteria</taxon>
        <taxon>Bacillati</taxon>
        <taxon>Bacillota</taxon>
        <taxon>Bacilli</taxon>
        <taxon>Bacillales</taxon>
        <taxon>Caryophanaceae</taxon>
        <taxon>Kurthia</taxon>
    </lineage>
</organism>
<proteinExistence type="predicted"/>
<dbReference type="RefSeq" id="WP_087680046.1">
    <property type="nucleotide sequence ID" value="NZ_CP147847.1"/>
</dbReference>
<evidence type="ECO:0000313" key="3">
    <source>
        <dbReference type="Proteomes" id="UP001398420"/>
    </source>
</evidence>
<feature type="transmembrane region" description="Helical" evidence="1">
    <location>
        <begin position="151"/>
        <end position="173"/>
    </location>
</feature>
<dbReference type="Pfam" id="PF17328">
    <property type="entry name" value="DUF5366"/>
    <property type="match status" value="1"/>
</dbReference>
<reference evidence="2 3" key="1">
    <citation type="submission" date="2024-04" db="EMBL/GenBank/DDBJ databases">
        <authorList>
            <person name="Wu Y.S."/>
            <person name="Zhang L."/>
        </authorList>
    </citation>
    <scope>NUCLEOTIDE SEQUENCE [LARGE SCALE GENOMIC DNA]</scope>
    <source>
        <strain evidence="2 3">KG-01</strain>
    </source>
</reference>
<evidence type="ECO:0000313" key="2">
    <source>
        <dbReference type="EMBL" id="MEL5988440.1"/>
    </source>
</evidence>
<keyword evidence="1" id="KW-1133">Transmembrane helix</keyword>
<name>A0ABU9LK99_9BACL</name>
<dbReference type="Proteomes" id="UP001398420">
    <property type="component" value="Unassembled WGS sequence"/>
</dbReference>
<feature type="transmembrane region" description="Helical" evidence="1">
    <location>
        <begin position="94"/>
        <end position="112"/>
    </location>
</feature>
<keyword evidence="1" id="KW-0812">Transmembrane</keyword>
<feature type="transmembrane region" description="Helical" evidence="1">
    <location>
        <begin position="119"/>
        <end position="139"/>
    </location>
</feature>
<sequence>MKNPYIYGYLPLITIILFSLTFGLYSVTESLVLFKKIGVYAGVREFLSEIQLRVFLLIVIAAVYFMIFSALKLIGETIHEMGMLFFSKDMDGKSLIVIRGGNVIFFFGALVSAAGISNIYILGGIFITTVFIYFVYIIYKISVHVSFGASIGVMLFEIVVWAIILTLVVYAGLKLYNGIISSLPFKS</sequence>
<gene>
    <name evidence="2" type="ORF">AAF454_08465</name>
</gene>
<keyword evidence="1" id="KW-0472">Membrane</keyword>
<comment type="caution">
    <text evidence="2">The sequence shown here is derived from an EMBL/GenBank/DDBJ whole genome shotgun (WGS) entry which is preliminary data.</text>
</comment>
<accession>A0ABU9LK99</accession>
<dbReference type="InterPro" id="IPR035289">
    <property type="entry name" value="DUF5366"/>
</dbReference>
<dbReference type="EMBL" id="JBCEWA010000005">
    <property type="protein sequence ID" value="MEL5988440.1"/>
    <property type="molecule type" value="Genomic_DNA"/>
</dbReference>